<reference evidence="2" key="1">
    <citation type="submission" date="2010-08" db="EMBL/GenBank/DDBJ databases">
        <authorList>
            <person name="Muzny D."/>
            <person name="Qin X."/>
            <person name="Buhay C."/>
            <person name="Dugan-Rocha S."/>
            <person name="Ding Y."/>
            <person name="Chen G."/>
            <person name="Hawes A."/>
            <person name="Holder M."/>
            <person name="Jhangiani S."/>
            <person name="Johnson A."/>
            <person name="Khan Z."/>
            <person name="Li Z."/>
            <person name="Liu W."/>
            <person name="Liu X."/>
            <person name="Perez L."/>
            <person name="Shen H."/>
            <person name="Wang Q."/>
            <person name="Watt J."/>
            <person name="Xi L."/>
            <person name="Xin Y."/>
            <person name="Zhou J."/>
            <person name="Deng J."/>
            <person name="Jiang H."/>
            <person name="Liu Y."/>
            <person name="Qu J."/>
            <person name="Song X.-Z."/>
            <person name="Zhang L."/>
            <person name="Villasana D."/>
            <person name="Johnson A."/>
            <person name="Liu J."/>
            <person name="Liyanage D."/>
            <person name="Lorensuhewa L."/>
            <person name="Robinson T."/>
            <person name="Song A."/>
            <person name="Song B.-B."/>
            <person name="Dinh H."/>
            <person name="Thornton R."/>
            <person name="Coyle M."/>
            <person name="Francisco L."/>
            <person name="Jackson L."/>
            <person name="Javaid M."/>
            <person name="Korchina V."/>
            <person name="Kovar C."/>
            <person name="Mata R."/>
            <person name="Mathew T."/>
            <person name="Ngo R."/>
            <person name="Nguyen L."/>
            <person name="Nguyen N."/>
            <person name="Okwuonu G."/>
            <person name="Ongeri F."/>
            <person name="Pham C."/>
            <person name="Simmons D."/>
            <person name="Wilczek-Boney K."/>
            <person name="Hale W."/>
            <person name="Jakkamsetti A."/>
            <person name="Pham P."/>
            <person name="Ruth R."/>
            <person name="San Lucas F."/>
            <person name="Warren J."/>
            <person name="Zhang J."/>
            <person name="Zhao Z."/>
            <person name="Zhou C."/>
            <person name="Zhu D."/>
            <person name="Lee S."/>
            <person name="Bess C."/>
            <person name="Blankenburg K."/>
            <person name="Forbes L."/>
            <person name="Fu Q."/>
            <person name="Gubbala S."/>
            <person name="Hirani K."/>
            <person name="Jayaseelan J.C."/>
            <person name="Lara F."/>
            <person name="Munidasa M."/>
            <person name="Palculict T."/>
            <person name="Patil S."/>
            <person name="Pu L.-L."/>
            <person name="Saada N."/>
            <person name="Tang L."/>
            <person name="Weissenberger G."/>
            <person name="Zhu Y."/>
            <person name="Hemphill L."/>
            <person name="Shang Y."/>
            <person name="Youmans B."/>
            <person name="Ayvaz T."/>
            <person name="Ross M."/>
            <person name="Santibanez J."/>
            <person name="Aqrawi P."/>
            <person name="Gross S."/>
            <person name="Joshi V."/>
            <person name="Fowler G."/>
            <person name="Nazareth L."/>
            <person name="Reid J."/>
            <person name="Worley K."/>
            <person name="Petrosino J."/>
            <person name="Highlander S."/>
            <person name="Gibbs R."/>
        </authorList>
    </citation>
    <scope>NUCLEOTIDE SEQUENCE [LARGE SCALE GENOMIC DNA]</scope>
    <source>
        <strain evidence="2">DSM 15272</strain>
    </source>
</reference>
<dbReference type="NCBIfam" id="TIGR02675">
    <property type="entry name" value="tape_meas_nterm"/>
    <property type="match status" value="1"/>
</dbReference>
<accession>E2SDX1</accession>
<dbReference type="AlphaFoldDB" id="E2SDX1"/>
<sequence>MTERDVSVRLRAEIGQYERDMERAGKAAENLGKAGQRAAEMLEKAQKRQAEAAASLRLAELRLEEIRAKGTASTSQLVSAEQRVSKARQDSAAAALGVAQAEGRVEDAADRSSTAMGRLTASVEDNQVAWQRAGVGLVAAGTAITGLGIAALKTGIAYNTLQQTSRAALTSLLGSSSAAADQMDRLDDFARTSPFAKSTFITAQQQMLAFGIEARKVVPYLDAIQNAVAAAGGSNDDIAGIVATMSKIQSSSKVTAEDLNEFGNRGVNAAELIGSQMGKTGAQIRDDISSGALDATAALDALAAGMSERFDGAADNVKNTFAGAMDRVKAAWRDLSSALAEPFVGTEGGGIFTGLLNESADLMRAFQDLPGPVQGTVAVLTGLAGVGSLAAGGFILMLPRIIETREALKELGPSGQRAVGILGRVGKAAGVAGAAFAAWQIADSIIPDSAIAGLEDFESALLDIADGSSIAGQSLEELFKSEAFGNPLAGTGDEIRGLDDAIQSLDRSAGDWIAKASNLFLYDDKADLARQSFERVDEALAGMVGSGNLGQAAAGFDLIAERMREQGFSAERIEEVLPGYTAALKDVDNQSRTTSESARAVTQSLEEQVDAWIAAADAALAASNAEIAAVEAQLAANEAISDGAQVVREQSGAVDLNAESSRNAVSALNDLAGANLANVQAMDDAGASSAELDSALATQRESFINTAIQMGYTADEAAALADQLGQIPRSVETTANLTKANNWNFVLGSIKADIANASRTGLMGLAVSAATGIRESNGGVLDFAKDEFYANGGMRENHVAQIAPAGANRHWAEPETGGEAYIPLSPAKWARSREIWVETGKRLGMGDNSNAWDQSFQSAAAAYAPRPTATAATGTPMPPAPTVAGGNTVQVDVTTMPGQDPHELGNKVGQSVLWAMSS</sequence>
<dbReference type="OrthoDB" id="3830652at2"/>
<evidence type="ECO:0000313" key="3">
    <source>
        <dbReference type="Proteomes" id="UP000003111"/>
    </source>
</evidence>
<dbReference type="Proteomes" id="UP000003111">
    <property type="component" value="Unassembled WGS sequence"/>
</dbReference>
<keyword evidence="3" id="KW-1185">Reference proteome</keyword>
<protein>
    <submittedName>
        <fullName evidence="2">Tape measure domain protein</fullName>
    </submittedName>
</protein>
<dbReference type="EMBL" id="ACLF03000006">
    <property type="protein sequence ID" value="EFQ82698.1"/>
    <property type="molecule type" value="Genomic_DNA"/>
</dbReference>
<dbReference type="HOGENOM" id="CLU_317284_0_0_11"/>
<dbReference type="RefSeq" id="WP_007076999.1">
    <property type="nucleotide sequence ID" value="NZ_CM001024.1"/>
</dbReference>
<dbReference type="eggNOG" id="COG3941">
    <property type="taxonomic scope" value="Bacteria"/>
</dbReference>
<feature type="domain" description="Tape measure protein N-terminal" evidence="1">
    <location>
        <begin position="163"/>
        <end position="339"/>
    </location>
</feature>
<dbReference type="Pfam" id="PF20155">
    <property type="entry name" value="TMP_3"/>
    <property type="match status" value="1"/>
</dbReference>
<comment type="caution">
    <text evidence="2">The sequence shown here is derived from an EMBL/GenBank/DDBJ whole genome shotgun (WGS) entry which is preliminary data.</text>
</comment>
<proteinExistence type="predicted"/>
<evidence type="ECO:0000313" key="2">
    <source>
        <dbReference type="EMBL" id="EFQ82698.1"/>
    </source>
</evidence>
<gene>
    <name evidence="2" type="ORF">HMPREF0063_11907</name>
</gene>
<organism evidence="2 3">
    <name type="scientific">Aeromicrobium marinum DSM 15272</name>
    <dbReference type="NCBI Taxonomy" id="585531"/>
    <lineage>
        <taxon>Bacteria</taxon>
        <taxon>Bacillati</taxon>
        <taxon>Actinomycetota</taxon>
        <taxon>Actinomycetes</taxon>
        <taxon>Propionibacteriales</taxon>
        <taxon>Nocardioidaceae</taxon>
        <taxon>Aeromicrobium</taxon>
    </lineage>
</organism>
<dbReference type="eggNOG" id="COG5283">
    <property type="taxonomic scope" value="Bacteria"/>
</dbReference>
<name>E2SDX1_9ACTN</name>
<evidence type="ECO:0000259" key="1">
    <source>
        <dbReference type="Pfam" id="PF20155"/>
    </source>
</evidence>
<dbReference type="InterPro" id="IPR013491">
    <property type="entry name" value="Tape_meas_N"/>
</dbReference>
<dbReference type="STRING" id="585531.HMPREF0063_11907"/>